<evidence type="ECO:0000313" key="1">
    <source>
        <dbReference type="EMBL" id="TFK59970.1"/>
    </source>
</evidence>
<dbReference type="EMBL" id="ML208854">
    <property type="protein sequence ID" value="TFK59970.1"/>
    <property type="molecule type" value="Genomic_DNA"/>
</dbReference>
<keyword evidence="2" id="KW-1185">Reference proteome</keyword>
<organism evidence="1 2">
    <name type="scientific">Pluteus cervinus</name>
    <dbReference type="NCBI Taxonomy" id="181527"/>
    <lineage>
        <taxon>Eukaryota</taxon>
        <taxon>Fungi</taxon>
        <taxon>Dikarya</taxon>
        <taxon>Basidiomycota</taxon>
        <taxon>Agaricomycotina</taxon>
        <taxon>Agaricomycetes</taxon>
        <taxon>Agaricomycetidae</taxon>
        <taxon>Agaricales</taxon>
        <taxon>Pluteineae</taxon>
        <taxon>Pluteaceae</taxon>
        <taxon>Pluteus</taxon>
    </lineage>
</organism>
<reference evidence="1 2" key="1">
    <citation type="journal article" date="2019" name="Nat. Ecol. Evol.">
        <title>Megaphylogeny resolves global patterns of mushroom evolution.</title>
        <authorList>
            <person name="Varga T."/>
            <person name="Krizsan K."/>
            <person name="Foldi C."/>
            <person name="Dima B."/>
            <person name="Sanchez-Garcia M."/>
            <person name="Sanchez-Ramirez S."/>
            <person name="Szollosi G.J."/>
            <person name="Szarkandi J.G."/>
            <person name="Papp V."/>
            <person name="Albert L."/>
            <person name="Andreopoulos W."/>
            <person name="Angelini C."/>
            <person name="Antonin V."/>
            <person name="Barry K.W."/>
            <person name="Bougher N.L."/>
            <person name="Buchanan P."/>
            <person name="Buyck B."/>
            <person name="Bense V."/>
            <person name="Catcheside P."/>
            <person name="Chovatia M."/>
            <person name="Cooper J."/>
            <person name="Damon W."/>
            <person name="Desjardin D."/>
            <person name="Finy P."/>
            <person name="Geml J."/>
            <person name="Haridas S."/>
            <person name="Hughes K."/>
            <person name="Justo A."/>
            <person name="Karasinski D."/>
            <person name="Kautmanova I."/>
            <person name="Kiss B."/>
            <person name="Kocsube S."/>
            <person name="Kotiranta H."/>
            <person name="LaButti K.M."/>
            <person name="Lechner B.E."/>
            <person name="Liimatainen K."/>
            <person name="Lipzen A."/>
            <person name="Lukacs Z."/>
            <person name="Mihaltcheva S."/>
            <person name="Morgado L.N."/>
            <person name="Niskanen T."/>
            <person name="Noordeloos M.E."/>
            <person name="Ohm R.A."/>
            <person name="Ortiz-Santana B."/>
            <person name="Ovrebo C."/>
            <person name="Racz N."/>
            <person name="Riley R."/>
            <person name="Savchenko A."/>
            <person name="Shiryaev A."/>
            <person name="Soop K."/>
            <person name="Spirin V."/>
            <person name="Szebenyi C."/>
            <person name="Tomsovsky M."/>
            <person name="Tulloss R.E."/>
            <person name="Uehling J."/>
            <person name="Grigoriev I.V."/>
            <person name="Vagvolgyi C."/>
            <person name="Papp T."/>
            <person name="Martin F.M."/>
            <person name="Miettinen O."/>
            <person name="Hibbett D.S."/>
            <person name="Nagy L.G."/>
        </authorList>
    </citation>
    <scope>NUCLEOTIDE SEQUENCE [LARGE SCALE GENOMIC DNA]</scope>
    <source>
        <strain evidence="1 2">NL-1719</strain>
    </source>
</reference>
<dbReference type="Proteomes" id="UP000308600">
    <property type="component" value="Unassembled WGS sequence"/>
</dbReference>
<name>A0ACD3A2Q3_9AGAR</name>
<accession>A0ACD3A2Q3</accession>
<evidence type="ECO:0000313" key="2">
    <source>
        <dbReference type="Proteomes" id="UP000308600"/>
    </source>
</evidence>
<protein>
    <submittedName>
        <fullName evidence="1">Uncharacterized protein</fullName>
    </submittedName>
</protein>
<gene>
    <name evidence="1" type="ORF">BDN72DRAFT_864715</name>
</gene>
<sequence length="1592" mass="175751">MCLVPHYYTASTRDLVHGDAQSPQPVLVQTSAGGFMSPESSPFEPALESPPEEVPVANTAESASPGLQPSFGFPLEFPLADVHVVDTLPATRFTPPGFPLPATADTAQPAPASFISADGLTGPGVHAPVPVYAFQGFNGCINAPAPPPSRISSPNIILRALGPHGPPDQPPPPYAPRAIPGVDRPLSNPARTSLPFPGFVTTRDDVDKSRWQGTNGLLLLSEHKIGEPRDGKPKFLRARARVAVDQLRTVTTPDGPALCGSIHLVPSQHPGRAFYFQESMEAVRAMEVLTRTNHPRWFSFVRPYRGQQLQMMLLVLEEYPIRPITLDNLGQSGVPSEVGALLGREVDVVTYLEEQVSSIYVEAAKGVGSMTQEIGEMPARQVWSTLIRHMFGTPPINNKIIGPGVVIPHPREKERVAAVPKTVERGVHHPGSTSPAPTPTGLGIILPLISHRHPSMTVEKIYAAKLDICAQNAILLRKFNTLIAQNLAAIACIRGPTTSLEIIPEIQEAIHSAFEDDDIIERIEGELRVMTEYFSVHPHNLLRSNVTRGQEKTATIHSVPREMRLEVFRHVRDLSQRSIDALITLCQVCRQWRADVLGAPTLWSSIHNHSFISYNLNLVSDEALQHGPDTYSLVLATELPKASLTLQELQLCDVEVPASTFDRDFRNFRTLNLSYLYYPRMRVDWQIIALVLVQLTQLEELELSQALSLGKDVNVAVPVSLTNVAIPFSPPSLSILRVSEDTIHSMLHLFRQLRFSPNQLKELDVSVDYHRRNSDYEIEDVLSMEQQFRTLFNTWFGPEPFPNNFRFADGCCLTFAYGKTNVRFLWTYKNHKMNDKKYSGLSFRRIKNSQPTRESASSHSHPENRPPVSSSQNVERQSLSTTRTPTLAAGVSYEPIERQSSATWAQTSVASTSRAAYTPQPRTTSQFVSPSSNFRRPPAHRTHNYGYDNHSSNSFSLGSGSNNGTDGVNEWPHHNEASTSSSSRHMTPSCPPFPASPAHTAPFHPLPCVPYRPTNNPQHVQFTQSANGSFQANSTRPPSNHSGLQTAQSSSSSVPVIDDFWKSWSPDSPNNPTARPSSHSLNNEPCAWGMSEESQGWASTGRSSTRSSNSTNNPTSWTAQPSSQSSKNDWGSTSSNFFPASSKKHGRRQRRREQQWERAREVYTSTQPEAKIVTLADDRVPWIKPPVVADSRQGRWTRYQFEGTCFEEMRKGEEAEGDDYGLSRTYYDRHFMISIDTDADFTPPDGLTTDIRIFGLPCPDYPFMSRGSNGNLTRREKAPKWLYITRDPPAGSLGREPPTPRIDTLPLIGTPDPVTAAAEKQFMRQMDGSPPGSPCVNTQPSDDEYVGMLVSPQLSLPHQSSADNLHGYPLGSPRANTQPSDNHDKHVGTPVTPEFLSPDQPSVNSLPDAVAAASPDFAPQDKMVVDIPIAKGFCVSLPLSCDEVTPCGPPDDDDDDRISLGQDDSEWESTYLSRFGPSTIPPSDVEASNSFATSGSVVNRVDGGEVHKNLNAEIDQSRSLLPFKFILDATALQLGSIGALMVDKNSGPYTVDSPLDEEHRWLKRGRRGGERAKKNRERIQRKRAREASGDKQ</sequence>
<proteinExistence type="predicted"/>